<keyword evidence="1" id="KW-0472">Membrane</keyword>
<keyword evidence="2" id="KW-0813">Transport</keyword>
<feature type="domain" description="Helicase ATP-binding" evidence="4">
    <location>
        <begin position="92"/>
        <end position="243"/>
    </location>
</feature>
<dbReference type="InterPro" id="IPR027417">
    <property type="entry name" value="P-loop_NTPase"/>
</dbReference>
<gene>
    <name evidence="6" type="ORF">MAMMFC1_01373</name>
</gene>
<dbReference type="PANTHER" id="PTHR30612:SF0">
    <property type="entry name" value="CHLOROPLAST PROTEIN-TRANSPORTING ATPASE"/>
    <property type="match status" value="1"/>
</dbReference>
<dbReference type="GO" id="GO:0005829">
    <property type="term" value="C:cytosol"/>
    <property type="evidence" value="ECO:0007669"/>
    <property type="project" value="TreeGrafter"/>
</dbReference>
<dbReference type="RefSeq" id="WP_197723934.1">
    <property type="nucleotide sequence ID" value="NZ_AP018449.1"/>
</dbReference>
<dbReference type="GO" id="GO:0006886">
    <property type="term" value="P:intracellular protein transport"/>
    <property type="evidence" value="ECO:0007669"/>
    <property type="project" value="InterPro"/>
</dbReference>
<dbReference type="PANTHER" id="PTHR30612">
    <property type="entry name" value="SECA INNER MEMBRANE COMPONENT OF SEC PROTEIN SECRETION SYSTEM"/>
    <property type="match status" value="1"/>
</dbReference>
<dbReference type="PRINTS" id="PR00906">
    <property type="entry name" value="SECA"/>
</dbReference>
<evidence type="ECO:0000256" key="1">
    <source>
        <dbReference type="ARBA" id="ARBA00022475"/>
    </source>
</evidence>
<dbReference type="PROSITE" id="PS51196">
    <property type="entry name" value="SECA_MOTOR_DEAD"/>
    <property type="match status" value="1"/>
</dbReference>
<feature type="domain" description="SecA family profile" evidence="5">
    <location>
        <begin position="8"/>
        <end position="264"/>
    </location>
</feature>
<evidence type="ECO:0000259" key="5">
    <source>
        <dbReference type="PROSITE" id="PS51196"/>
    </source>
</evidence>
<dbReference type="EMBL" id="AP018449">
    <property type="protein sequence ID" value="BBB90712.1"/>
    <property type="molecule type" value="Genomic_DNA"/>
</dbReference>
<proteinExistence type="predicted"/>
<dbReference type="PROSITE" id="PS51192">
    <property type="entry name" value="HELICASE_ATP_BIND_1"/>
    <property type="match status" value="1"/>
</dbReference>
<sequence>MLSILSKLAHVIQNIQYPVKYDLGSYIQVLKEINAVKLDSFSDHELKELSSDLKRQVCNGVSPDKLLVQSFALVRQAARRVLGIKPFDTQVIAAIALHQGKMVEMQTGEGKTLAAVMPAYLNALTGKGVHVLTFNDYLARRDALWMGPIYEFLSLSAGYVNEGMSTSERQNAYAADITYVTAKEAGFDYLRDFLCMEKEIVVHRPFHYAIVDEADSILIDEARIPLVIAGNVAAGEENLLHLSKIVRGPRHGSYWELTTMIVAG</sequence>
<dbReference type="Proteomes" id="UP000276437">
    <property type="component" value="Chromosome"/>
</dbReference>
<dbReference type="Gene3D" id="3.40.50.300">
    <property type="entry name" value="P-loop containing nucleotide triphosphate hydrolases"/>
    <property type="match status" value="1"/>
</dbReference>
<dbReference type="InterPro" id="IPR014018">
    <property type="entry name" value="SecA_motor_DEAD"/>
</dbReference>
<dbReference type="InterPro" id="IPR000185">
    <property type="entry name" value="SecA"/>
</dbReference>
<dbReference type="GO" id="GO:0005886">
    <property type="term" value="C:plasma membrane"/>
    <property type="evidence" value="ECO:0007669"/>
    <property type="project" value="TreeGrafter"/>
</dbReference>
<dbReference type="Pfam" id="PF07517">
    <property type="entry name" value="SecA_DEAD"/>
    <property type="match status" value="1"/>
</dbReference>
<evidence type="ECO:0000313" key="6">
    <source>
        <dbReference type="EMBL" id="BBB90712.1"/>
    </source>
</evidence>
<evidence type="ECO:0000259" key="4">
    <source>
        <dbReference type="PROSITE" id="PS51192"/>
    </source>
</evidence>
<dbReference type="GO" id="GO:0017038">
    <property type="term" value="P:protein import"/>
    <property type="evidence" value="ECO:0007669"/>
    <property type="project" value="InterPro"/>
</dbReference>
<evidence type="ECO:0000256" key="2">
    <source>
        <dbReference type="ARBA" id="ARBA00022927"/>
    </source>
</evidence>
<protein>
    <submittedName>
        <fullName evidence="6">Preprotein translocase subunit SecA</fullName>
    </submittedName>
</protein>
<evidence type="ECO:0000313" key="7">
    <source>
        <dbReference type="Proteomes" id="UP000276437"/>
    </source>
</evidence>
<keyword evidence="7" id="KW-1185">Reference proteome</keyword>
<dbReference type="GO" id="GO:0031522">
    <property type="term" value="C:cell envelope Sec protein transport complex"/>
    <property type="evidence" value="ECO:0007669"/>
    <property type="project" value="TreeGrafter"/>
</dbReference>
<dbReference type="GO" id="GO:0043952">
    <property type="term" value="P:protein transport by the Sec complex"/>
    <property type="evidence" value="ECO:0007669"/>
    <property type="project" value="TreeGrafter"/>
</dbReference>
<dbReference type="SUPFAM" id="SSF52540">
    <property type="entry name" value="P-loop containing nucleoside triphosphate hydrolases"/>
    <property type="match status" value="1"/>
</dbReference>
<keyword evidence="3" id="KW-0811">Translocation</keyword>
<dbReference type="SMART" id="SM00957">
    <property type="entry name" value="SecA_DEAD"/>
    <property type="match status" value="1"/>
</dbReference>
<dbReference type="GO" id="GO:0006605">
    <property type="term" value="P:protein targeting"/>
    <property type="evidence" value="ECO:0007669"/>
    <property type="project" value="InterPro"/>
</dbReference>
<name>A0A348AI14_9FIRM</name>
<accession>A0A348AI14</accession>
<organism evidence="6 7">
    <name type="scientific">Methylomusa anaerophila</name>
    <dbReference type="NCBI Taxonomy" id="1930071"/>
    <lineage>
        <taxon>Bacteria</taxon>
        <taxon>Bacillati</taxon>
        <taxon>Bacillota</taxon>
        <taxon>Negativicutes</taxon>
        <taxon>Selenomonadales</taxon>
        <taxon>Sporomusaceae</taxon>
        <taxon>Methylomusa</taxon>
    </lineage>
</organism>
<dbReference type="GO" id="GO:0005524">
    <property type="term" value="F:ATP binding"/>
    <property type="evidence" value="ECO:0007669"/>
    <property type="project" value="InterPro"/>
</dbReference>
<dbReference type="AlphaFoldDB" id="A0A348AI14"/>
<dbReference type="KEGG" id="mana:MAMMFC1_01373"/>
<dbReference type="InterPro" id="IPR011115">
    <property type="entry name" value="SecA_DEAD"/>
</dbReference>
<reference evidence="6 7" key="1">
    <citation type="journal article" date="2018" name="Int. J. Syst. Evol. Microbiol.">
        <title>Methylomusa anaerophila gen. nov., sp. nov., an anaerobic methanol-utilizing bacterium isolated from a microbial fuel cell.</title>
        <authorList>
            <person name="Amano N."/>
            <person name="Yamamuro A."/>
            <person name="Miyahara M."/>
            <person name="Kouzuma A."/>
            <person name="Abe T."/>
            <person name="Watanabe K."/>
        </authorList>
    </citation>
    <scope>NUCLEOTIDE SEQUENCE [LARGE SCALE GENOMIC DNA]</scope>
    <source>
        <strain evidence="6 7">MMFC1</strain>
    </source>
</reference>
<keyword evidence="1" id="KW-1003">Cell membrane</keyword>
<keyword evidence="2" id="KW-0653">Protein transport</keyword>
<evidence type="ECO:0000256" key="3">
    <source>
        <dbReference type="ARBA" id="ARBA00023010"/>
    </source>
</evidence>
<dbReference type="InterPro" id="IPR014001">
    <property type="entry name" value="Helicase_ATP-bd"/>
</dbReference>
<dbReference type="CDD" id="cd17928">
    <property type="entry name" value="DEXDc_SecA"/>
    <property type="match status" value="1"/>
</dbReference>